<dbReference type="GO" id="GO:0016020">
    <property type="term" value="C:membrane"/>
    <property type="evidence" value="ECO:0007669"/>
    <property type="project" value="InterPro"/>
</dbReference>
<dbReference type="Pfam" id="PF13682">
    <property type="entry name" value="CZB"/>
    <property type="match status" value="1"/>
</dbReference>
<dbReference type="InterPro" id="IPR004089">
    <property type="entry name" value="MCPsignal_dom"/>
</dbReference>
<proteinExistence type="predicted"/>
<dbReference type="SUPFAM" id="SSF58104">
    <property type="entry name" value="Methyl-accepting chemotaxis protein (MCP) signaling domain"/>
    <property type="match status" value="1"/>
</dbReference>
<feature type="coiled-coil region" evidence="3">
    <location>
        <begin position="9"/>
        <end position="50"/>
    </location>
</feature>
<sequence>MIFTGRRERAALTERNEQLTQRAAELEEDLVQARAELADARLQLDEHERRLARQGAYNAALGRCCDSVEAIRASFAELAGQLDHEFDTACEATQTLSSSETALSGISDSFDHMVSAQSETATRIDTLSEHSGNIGRFVQLIHDIADQTNLLALNAAIEAARAGEQGRGFAVVADEVRKLAERTSQATSEIATLVNTIVTGTQDARHQVESTAEQARAYHATSLETTHTVNVLVRHSGKMAGAIAEAAHASFLDIVRLDHFAFKLSIYKAFLGLVKLDEHDICSHQHCRMGKWYYDGRGAQQCGDSAVFHRLETPHQQVHEYGRNAVAALNAGDFKHAADALAAMEDASNHVTELLAQLAEASCMQTRLQAATGK</sequence>
<keyword evidence="1 2" id="KW-0807">Transducer</keyword>
<organism evidence="5 6">
    <name type="scientific">Microvirgula aerodenitrificans</name>
    <dbReference type="NCBI Taxonomy" id="57480"/>
    <lineage>
        <taxon>Bacteria</taxon>
        <taxon>Pseudomonadati</taxon>
        <taxon>Pseudomonadota</taxon>
        <taxon>Betaproteobacteria</taxon>
        <taxon>Neisseriales</taxon>
        <taxon>Aquaspirillaceae</taxon>
        <taxon>Microvirgula</taxon>
    </lineage>
</organism>
<dbReference type="STRING" id="1122240.GCA_000620105_00950"/>
<evidence type="ECO:0000256" key="3">
    <source>
        <dbReference type="SAM" id="Coils"/>
    </source>
</evidence>
<dbReference type="Gene3D" id="1.20.120.30">
    <property type="entry name" value="Aspartate receptor, ligand-binding domain"/>
    <property type="match status" value="1"/>
</dbReference>
<evidence type="ECO:0000259" key="4">
    <source>
        <dbReference type="PROSITE" id="PS50111"/>
    </source>
</evidence>
<dbReference type="PROSITE" id="PS50111">
    <property type="entry name" value="CHEMOTAXIS_TRANSDUC_2"/>
    <property type="match status" value="1"/>
</dbReference>
<evidence type="ECO:0000313" key="6">
    <source>
        <dbReference type="Proteomes" id="UP000244173"/>
    </source>
</evidence>
<dbReference type="OrthoDB" id="9808588at2"/>
<protein>
    <submittedName>
        <fullName evidence="5">Chemotaxis protein</fullName>
    </submittedName>
</protein>
<evidence type="ECO:0000256" key="1">
    <source>
        <dbReference type="ARBA" id="ARBA00023224"/>
    </source>
</evidence>
<name>A0A2U3THH2_9NEIS</name>
<keyword evidence="6" id="KW-1185">Reference proteome</keyword>
<reference evidence="5 6" key="1">
    <citation type="submission" date="2018-04" db="EMBL/GenBank/DDBJ databases">
        <title>Denitrifier Microvirgula.</title>
        <authorList>
            <person name="Anderson E."/>
            <person name="Jang J."/>
            <person name="Ishii S."/>
        </authorList>
    </citation>
    <scope>NUCLEOTIDE SEQUENCE [LARGE SCALE GENOMIC DNA]</scope>
    <source>
        <strain evidence="5 6">BE2.4</strain>
    </source>
</reference>
<feature type="domain" description="Methyl-accepting transducer" evidence="4">
    <location>
        <begin position="67"/>
        <end position="250"/>
    </location>
</feature>
<evidence type="ECO:0000256" key="2">
    <source>
        <dbReference type="PROSITE-ProRule" id="PRU00284"/>
    </source>
</evidence>
<dbReference type="GO" id="GO:0007165">
    <property type="term" value="P:signal transduction"/>
    <property type="evidence" value="ECO:0007669"/>
    <property type="project" value="UniProtKB-KW"/>
</dbReference>
<dbReference type="KEGG" id="maer:DAI18_01515"/>
<accession>A0A2U3THH2</accession>
<dbReference type="PANTHER" id="PTHR32089">
    <property type="entry name" value="METHYL-ACCEPTING CHEMOTAXIS PROTEIN MCPB"/>
    <property type="match status" value="1"/>
</dbReference>
<dbReference type="Proteomes" id="UP000244173">
    <property type="component" value="Chromosome"/>
</dbReference>
<dbReference type="EMBL" id="CP028519">
    <property type="protein sequence ID" value="AVY92864.1"/>
    <property type="molecule type" value="Genomic_DNA"/>
</dbReference>
<evidence type="ECO:0000313" key="5">
    <source>
        <dbReference type="EMBL" id="AVY92864.1"/>
    </source>
</evidence>
<dbReference type="AlphaFoldDB" id="A0A2U3THH2"/>
<dbReference type="SMART" id="SM00283">
    <property type="entry name" value="MA"/>
    <property type="match status" value="1"/>
</dbReference>
<dbReference type="PANTHER" id="PTHR32089:SF112">
    <property type="entry name" value="LYSOZYME-LIKE PROTEIN-RELATED"/>
    <property type="match status" value="1"/>
</dbReference>
<dbReference type="Gene3D" id="1.10.287.950">
    <property type="entry name" value="Methyl-accepting chemotaxis protein"/>
    <property type="match status" value="1"/>
</dbReference>
<dbReference type="Pfam" id="PF00015">
    <property type="entry name" value="MCPsignal"/>
    <property type="match status" value="1"/>
</dbReference>
<gene>
    <name evidence="5" type="ORF">DAI18_01515</name>
</gene>
<keyword evidence="3" id="KW-0175">Coiled coil</keyword>
<dbReference type="InterPro" id="IPR025991">
    <property type="entry name" value="Chemoreceptor_zinc-bind_dom"/>
</dbReference>